<evidence type="ECO:0000313" key="1">
    <source>
        <dbReference type="EMBL" id="PJC30474.1"/>
    </source>
</evidence>
<dbReference type="InterPro" id="IPR014942">
    <property type="entry name" value="AbiEii"/>
</dbReference>
<dbReference type="Pfam" id="PF08843">
    <property type="entry name" value="AbiEii"/>
    <property type="match status" value="1"/>
</dbReference>
<dbReference type="EMBL" id="PFSC01000140">
    <property type="protein sequence ID" value="PJC30474.1"/>
    <property type="molecule type" value="Genomic_DNA"/>
</dbReference>
<dbReference type="AlphaFoldDB" id="A0A2M8EX68"/>
<protein>
    <recommendedName>
        <fullName evidence="3">Nucleotidyl transferase AbiEii/AbiGii toxin family protein</fullName>
    </recommendedName>
</protein>
<accession>A0A2M8EX68</accession>
<reference evidence="2" key="1">
    <citation type="submission" date="2017-09" db="EMBL/GenBank/DDBJ databases">
        <title>Depth-based differentiation of microbial function through sediment-hosted aquifers and enrichment of novel symbionts in the deep terrestrial subsurface.</title>
        <authorList>
            <person name="Probst A.J."/>
            <person name="Ladd B."/>
            <person name="Jarett J.K."/>
            <person name="Geller-Mcgrath D.E."/>
            <person name="Sieber C.M.K."/>
            <person name="Emerson J.B."/>
            <person name="Anantharaman K."/>
            <person name="Thomas B.C."/>
            <person name="Malmstrom R."/>
            <person name="Stieglmeier M."/>
            <person name="Klingl A."/>
            <person name="Woyke T."/>
            <person name="Ryan C.M."/>
            <person name="Banfield J.F."/>
        </authorList>
    </citation>
    <scope>NUCLEOTIDE SEQUENCE [LARGE SCALE GENOMIC DNA]</scope>
</reference>
<dbReference type="Proteomes" id="UP000231383">
    <property type="component" value="Unassembled WGS sequence"/>
</dbReference>
<comment type="caution">
    <text evidence="1">The sequence shown here is derived from an EMBL/GenBank/DDBJ whole genome shotgun (WGS) entry which is preliminary data.</text>
</comment>
<evidence type="ECO:0008006" key="3">
    <source>
        <dbReference type="Google" id="ProtNLM"/>
    </source>
</evidence>
<name>A0A2M8EX68_9BACT</name>
<sequence length="235" mass="27975">MLNIKIHRQIMFEIITDIYRSKVANALGFKGGTMAYFFYGLDRLSVDLDFDLLDENKIEEIKKVIPEILMKRGQIKEEYDKKYTLFYLLNYQKENQNIKIEISKRTQCRYDYVIENFYGTDVKILNQSDVFATKLLACTTRNRLANRDFYDVYFYLQKGIIPNKEIIEITTSKDILSYLEGLIKFIDQNISSRSILHGLGELINEKQKVWIKNNLKKELINRLNYFISENRKEQI</sequence>
<gene>
    <name evidence="1" type="ORF">CO051_05470</name>
</gene>
<proteinExistence type="predicted"/>
<organism evidence="1 2">
    <name type="scientific">Candidatus Roizmanbacteria bacterium CG_4_9_14_0_2_um_filter_39_13</name>
    <dbReference type="NCBI Taxonomy" id="1974839"/>
    <lineage>
        <taxon>Bacteria</taxon>
        <taxon>Candidatus Roizmaniibacteriota</taxon>
    </lineage>
</organism>
<evidence type="ECO:0000313" key="2">
    <source>
        <dbReference type="Proteomes" id="UP000231383"/>
    </source>
</evidence>
<dbReference type="Gene3D" id="3.10.450.620">
    <property type="entry name" value="JHP933, nucleotidyltransferase-like core domain"/>
    <property type="match status" value="1"/>
</dbReference>